<reference evidence="1" key="1">
    <citation type="submission" date="2021-05" db="EMBL/GenBank/DDBJ databases">
        <authorList>
            <person name="Alioto T."/>
            <person name="Alioto T."/>
            <person name="Gomez Garrido J."/>
        </authorList>
    </citation>
    <scope>NUCLEOTIDE SEQUENCE</scope>
</reference>
<evidence type="ECO:0000313" key="1">
    <source>
        <dbReference type="EMBL" id="CAG6450324.1"/>
    </source>
</evidence>
<dbReference type="EMBL" id="HBUE01015429">
    <property type="protein sequence ID" value="CAG6450324.1"/>
    <property type="molecule type" value="Transcribed_RNA"/>
</dbReference>
<accession>A0A8D8A4U3</accession>
<name>A0A8D8A4U3_CULPI</name>
<protein>
    <submittedName>
        <fullName evidence="1">(northern house mosquito) hypothetical protein</fullName>
    </submittedName>
</protein>
<dbReference type="AlphaFoldDB" id="A0A8D8A4U3"/>
<organism evidence="1">
    <name type="scientific">Culex pipiens</name>
    <name type="common">House mosquito</name>
    <dbReference type="NCBI Taxonomy" id="7175"/>
    <lineage>
        <taxon>Eukaryota</taxon>
        <taxon>Metazoa</taxon>
        <taxon>Ecdysozoa</taxon>
        <taxon>Arthropoda</taxon>
        <taxon>Hexapoda</taxon>
        <taxon>Insecta</taxon>
        <taxon>Pterygota</taxon>
        <taxon>Neoptera</taxon>
        <taxon>Endopterygota</taxon>
        <taxon>Diptera</taxon>
        <taxon>Nematocera</taxon>
        <taxon>Culicoidea</taxon>
        <taxon>Culicidae</taxon>
        <taxon>Culicinae</taxon>
        <taxon>Culicini</taxon>
        <taxon>Culex</taxon>
        <taxon>Culex</taxon>
    </lineage>
</organism>
<sequence>MYFNPAIVVAIDSGTCGAAEVEAAPSTSRSSTPSSIGEFIEAKLLSLKLDARDDSPSVIEPKAESCDGLLSPRIIPRRLYSMRRDLRFLNADDGFSCCSCIDPVDDDVEPCDSIESIRMIVLLLLLLLSSDDCTTLLSQ</sequence>
<proteinExistence type="predicted"/>